<keyword evidence="1 4" id="KW-0808">Transferase</keyword>
<name>A0ABS6T3P6_9RHOB</name>
<sequence>MSGTRPKYELRVAATGAEVEDAQRLRYAVFVEELGGDGVDVDHEKRLERDDFDAYFDHLILYDRTRPDGEQAVGAYRVMRDDQAAGLGRYYTESEYDLTPLKNSGRKLLELGRSCVHKDYRGGAALAQLWVGLLNYSSAHDIDVMFGVASFHGTDLDRIREPLSHLHHSHLAPRALRTRVLDRFYRSADLMPKEAIDEKAAMKAMPALIKAYLRLGGVIGDGVFIDEPFNTSDVCIIVDMDLVPAKQRAMYEKLAAREARG</sequence>
<protein>
    <submittedName>
        <fullName evidence="4">GNAT family N-acetyltransferase</fullName>
        <ecNumber evidence="4">2.3.1.-</ecNumber>
    </submittedName>
</protein>
<evidence type="ECO:0000256" key="1">
    <source>
        <dbReference type="ARBA" id="ARBA00022679"/>
    </source>
</evidence>
<evidence type="ECO:0000313" key="4">
    <source>
        <dbReference type="EMBL" id="MBV7379338.1"/>
    </source>
</evidence>
<accession>A0ABS6T3P6</accession>
<organism evidence="4 5">
    <name type="scientific">Maritimibacter dapengensis</name>
    <dbReference type="NCBI Taxonomy" id="2836868"/>
    <lineage>
        <taxon>Bacteria</taxon>
        <taxon>Pseudomonadati</taxon>
        <taxon>Pseudomonadota</taxon>
        <taxon>Alphaproteobacteria</taxon>
        <taxon>Rhodobacterales</taxon>
        <taxon>Roseobacteraceae</taxon>
        <taxon>Maritimibacter</taxon>
    </lineage>
</organism>
<dbReference type="Pfam" id="PF13444">
    <property type="entry name" value="Acetyltransf_5"/>
    <property type="match status" value="1"/>
</dbReference>
<dbReference type="GO" id="GO:0016746">
    <property type="term" value="F:acyltransferase activity"/>
    <property type="evidence" value="ECO:0007669"/>
    <property type="project" value="UniProtKB-KW"/>
</dbReference>
<dbReference type="InterPro" id="IPR052351">
    <property type="entry name" value="Ornithine_N-alpha-AT"/>
</dbReference>
<dbReference type="Proteomes" id="UP000756530">
    <property type="component" value="Unassembled WGS sequence"/>
</dbReference>
<keyword evidence="5" id="KW-1185">Reference proteome</keyword>
<evidence type="ECO:0000256" key="2">
    <source>
        <dbReference type="ARBA" id="ARBA00023098"/>
    </source>
</evidence>
<reference evidence="4 5" key="1">
    <citation type="submission" date="2021-05" db="EMBL/GenBank/DDBJ databases">
        <title>Culturable bacteria isolated from Daya Bay.</title>
        <authorList>
            <person name="Zheng W."/>
            <person name="Yu S."/>
            <person name="Huang Y."/>
        </authorList>
    </citation>
    <scope>NUCLEOTIDE SEQUENCE [LARGE SCALE GENOMIC DNA]</scope>
    <source>
        <strain evidence="4 5">DP4N28-5</strain>
    </source>
</reference>
<dbReference type="PANTHER" id="PTHR37323:SF1">
    <property type="entry name" value="L-ORNITHINE N(ALPHA)-ACYLTRANSFERASE"/>
    <property type="match status" value="1"/>
</dbReference>
<gene>
    <name evidence="4" type="ORF">KJP28_10395</name>
</gene>
<dbReference type="RefSeq" id="WP_218392476.1">
    <property type="nucleotide sequence ID" value="NZ_JAHUZE010000002.1"/>
</dbReference>
<evidence type="ECO:0000313" key="5">
    <source>
        <dbReference type="Proteomes" id="UP000756530"/>
    </source>
</evidence>
<comment type="caution">
    <text evidence="4">The sequence shown here is derived from an EMBL/GenBank/DDBJ whole genome shotgun (WGS) entry which is preliminary data.</text>
</comment>
<proteinExistence type="predicted"/>
<dbReference type="EC" id="2.3.1.-" evidence="4"/>
<evidence type="ECO:0000256" key="3">
    <source>
        <dbReference type="ARBA" id="ARBA00023315"/>
    </source>
</evidence>
<keyword evidence="3 4" id="KW-0012">Acyltransferase</keyword>
<keyword evidence="2" id="KW-0443">Lipid metabolism</keyword>
<dbReference type="PANTHER" id="PTHR37323">
    <property type="entry name" value="GCN5-RELATED N-ACETYLTRANSFERASE"/>
    <property type="match status" value="1"/>
</dbReference>
<dbReference type="EMBL" id="JAHUZE010000002">
    <property type="protein sequence ID" value="MBV7379338.1"/>
    <property type="molecule type" value="Genomic_DNA"/>
</dbReference>